<name>A0A328N6Z3_9ACTN</name>
<protein>
    <submittedName>
        <fullName evidence="1">Uncharacterized protein</fullName>
    </submittedName>
</protein>
<reference evidence="1 2" key="1">
    <citation type="submission" date="2018-03" db="EMBL/GenBank/DDBJ databases">
        <title>Defining the species Micromonospora saelicesensis and Micromonospora noduli under the framework of genomics.</title>
        <authorList>
            <person name="Riesco R."/>
            <person name="Trujillo M.E."/>
        </authorList>
    </citation>
    <scope>NUCLEOTIDE SEQUENCE [LARGE SCALE GENOMIC DNA]</scope>
    <source>
        <strain evidence="1 2">LAH08</strain>
    </source>
</reference>
<accession>A0A328N6Z3</accession>
<proteinExistence type="predicted"/>
<dbReference type="Proteomes" id="UP000248966">
    <property type="component" value="Unassembled WGS sequence"/>
</dbReference>
<gene>
    <name evidence="1" type="ORF">LAH08_03069</name>
</gene>
<organism evidence="1 2">
    <name type="scientific">Micromonospora noduli</name>
    <dbReference type="NCBI Taxonomy" id="709876"/>
    <lineage>
        <taxon>Bacteria</taxon>
        <taxon>Bacillati</taxon>
        <taxon>Actinomycetota</taxon>
        <taxon>Actinomycetes</taxon>
        <taxon>Micromonosporales</taxon>
        <taxon>Micromonosporaceae</taxon>
        <taxon>Micromonospora</taxon>
    </lineage>
</organism>
<sequence length="38" mass="4545">MSPDGMQRLLRWTDWDVDAVRDDVRDYVIEYSATRPES</sequence>
<evidence type="ECO:0000313" key="2">
    <source>
        <dbReference type="Proteomes" id="UP000248966"/>
    </source>
</evidence>
<dbReference type="EMBL" id="PYAA01000017">
    <property type="protein sequence ID" value="RAO00816.1"/>
    <property type="molecule type" value="Genomic_DNA"/>
</dbReference>
<dbReference type="AlphaFoldDB" id="A0A328N6Z3"/>
<comment type="caution">
    <text evidence="1">The sequence shown here is derived from an EMBL/GenBank/DDBJ whole genome shotgun (WGS) entry which is preliminary data.</text>
</comment>
<evidence type="ECO:0000313" key="1">
    <source>
        <dbReference type="EMBL" id="RAO00816.1"/>
    </source>
</evidence>